<dbReference type="AlphaFoldDB" id="A0A9W7DBG9"/>
<dbReference type="Gene3D" id="3.10.10.10">
    <property type="entry name" value="HIV Type 1 Reverse Transcriptase, subunit A, domain 1"/>
    <property type="match status" value="1"/>
</dbReference>
<dbReference type="Gene3D" id="3.30.70.270">
    <property type="match status" value="2"/>
</dbReference>
<evidence type="ECO:0000313" key="4">
    <source>
        <dbReference type="Proteomes" id="UP001165121"/>
    </source>
</evidence>
<dbReference type="InterPro" id="IPR041577">
    <property type="entry name" value="RT_RNaseH_2"/>
</dbReference>
<dbReference type="EMBL" id="BSXT01019066">
    <property type="protein sequence ID" value="GMG17709.1"/>
    <property type="molecule type" value="Genomic_DNA"/>
</dbReference>
<organism evidence="3 4">
    <name type="scientific">Phytophthora fragariaefolia</name>
    <dbReference type="NCBI Taxonomy" id="1490495"/>
    <lineage>
        <taxon>Eukaryota</taxon>
        <taxon>Sar</taxon>
        <taxon>Stramenopiles</taxon>
        <taxon>Oomycota</taxon>
        <taxon>Peronosporomycetes</taxon>
        <taxon>Peronosporales</taxon>
        <taxon>Peronosporaceae</taxon>
        <taxon>Phytophthora</taxon>
    </lineage>
</organism>
<feature type="compositionally biased region" description="Basic and acidic residues" evidence="1">
    <location>
        <begin position="78"/>
        <end position="88"/>
    </location>
</feature>
<dbReference type="PANTHER" id="PTHR33064">
    <property type="entry name" value="POL PROTEIN"/>
    <property type="match status" value="1"/>
</dbReference>
<accession>A0A9W7DBG9</accession>
<proteinExistence type="predicted"/>
<evidence type="ECO:0000256" key="1">
    <source>
        <dbReference type="SAM" id="MobiDB-lite"/>
    </source>
</evidence>
<dbReference type="SUPFAM" id="SSF56672">
    <property type="entry name" value="DNA/RNA polymerases"/>
    <property type="match status" value="2"/>
</dbReference>
<gene>
    <name evidence="3" type="ORF">Pfra01_003032300</name>
</gene>
<feature type="compositionally biased region" description="Basic and acidic residues" evidence="1">
    <location>
        <begin position="153"/>
        <end position="167"/>
    </location>
</feature>
<dbReference type="Pfam" id="PF17919">
    <property type="entry name" value="RT_RNaseH_2"/>
    <property type="match status" value="1"/>
</dbReference>
<dbReference type="PANTHER" id="PTHR33064:SF37">
    <property type="entry name" value="RIBONUCLEASE H"/>
    <property type="match status" value="1"/>
</dbReference>
<feature type="domain" description="Reverse transcriptase/retrotransposon-derived protein RNase H-like" evidence="2">
    <location>
        <begin position="584"/>
        <end position="674"/>
    </location>
</feature>
<comment type="caution">
    <text evidence="3">The sequence shown here is derived from an EMBL/GenBank/DDBJ whole genome shotgun (WGS) entry which is preliminary data.</text>
</comment>
<feature type="compositionally biased region" description="Polar residues" evidence="1">
    <location>
        <begin position="135"/>
        <end position="148"/>
    </location>
</feature>
<evidence type="ECO:0000259" key="2">
    <source>
        <dbReference type="Pfam" id="PF17919"/>
    </source>
</evidence>
<dbReference type="Proteomes" id="UP001165121">
    <property type="component" value="Unassembled WGS sequence"/>
</dbReference>
<reference evidence="3" key="1">
    <citation type="submission" date="2023-04" db="EMBL/GenBank/DDBJ databases">
        <title>Phytophthora fragariaefolia NBRC 109709.</title>
        <authorList>
            <person name="Ichikawa N."/>
            <person name="Sato H."/>
            <person name="Tonouchi N."/>
        </authorList>
    </citation>
    <scope>NUCLEOTIDE SEQUENCE</scope>
    <source>
        <strain evidence="3">NBRC 109709</strain>
    </source>
</reference>
<dbReference type="InterPro" id="IPR043502">
    <property type="entry name" value="DNA/RNA_pol_sf"/>
</dbReference>
<sequence>MTWCPAHFPVLNWAPHGILPPEGFVRLSSAKYRDWQVLAYETAIDKNLLRKERKLYDEWIERQPPAVERRAYSPPTEIARRSEGDDRSRRGKNSADAVSGPREIIAALRRVREASDGLNGPVVSLTRDEDGSSRVLASTVDSAESAENNLAEPRVEKRGNPPDRGRQTGELNVSDDMLDHNPEKNLHLRYLLAAELDNDKRGEGEPGRHDDVYERVPDSLALEDYTHELAFLPELTDVIPTQLDYSADNVVCLAHSAKQTTRLIRVLQSHEQIMISSGNALPLPAYGVVCDIDVQGHPPIRQRARRVPLKHLKKLYELLKALLKAGLIAFSNSSWASPIVIALKKNGVDIRLCIDYRLVNAITLMMEYAMPLVDALWGYVQPKGGWEAFAERIRRVEIEAEDQRVRFSTYAEFEPTRLTKFDADRRALAEPDPMQDFIDSPAADMFNTGEPDQSSWVPVFERRSFVDDICFGGRTFDECLDTLDRLLKRFAECRISVSFPKRIFVQPKVDVLSHKVPPEGIQADPKKMAAIAELPFPTTKKGMQAFLGALIYYGRFIQNLAVYGAILYQIKEDDFAPGGDLTAAKAAFAELKTKVIEAPILRHFDSAQDVHIMLFANAWALSSTMMQMHDNKLHPVRFCGRVLKENEENYHPAEKEVLALLQLLKVCYTQLAGGTLHVYTRFSTLEWVFRSKSLNGRAVSFAVLLSPHHLKIQRVRERGVEFAQLLQASITPAIGLDESLKHLAPPSKNSATVRMDPKLLYARVPADYDGYVLSFDGSAKTEKNGGYGSCSWIL</sequence>
<feature type="region of interest" description="Disordered" evidence="1">
    <location>
        <begin position="67"/>
        <end position="99"/>
    </location>
</feature>
<dbReference type="OrthoDB" id="124931at2759"/>
<keyword evidence="4" id="KW-1185">Reference proteome</keyword>
<dbReference type="InterPro" id="IPR043128">
    <property type="entry name" value="Rev_trsase/Diguanyl_cyclase"/>
</dbReference>
<protein>
    <submittedName>
        <fullName evidence="3">Unnamed protein product</fullName>
    </submittedName>
</protein>
<feature type="region of interest" description="Disordered" evidence="1">
    <location>
        <begin position="118"/>
        <end position="176"/>
    </location>
</feature>
<name>A0A9W7DBG9_9STRA</name>
<dbReference type="InterPro" id="IPR051320">
    <property type="entry name" value="Viral_Replic_Matur_Polypro"/>
</dbReference>
<evidence type="ECO:0000313" key="3">
    <source>
        <dbReference type="EMBL" id="GMG17709.1"/>
    </source>
</evidence>